<dbReference type="GO" id="GO:0005886">
    <property type="term" value="C:plasma membrane"/>
    <property type="evidence" value="ECO:0007669"/>
    <property type="project" value="UniProtKB-SubCell"/>
</dbReference>
<comment type="caution">
    <text evidence="9">The sequence shown here is derived from an EMBL/GenBank/DDBJ whole genome shotgun (WGS) entry which is preliminary data.</text>
</comment>
<feature type="transmembrane region" description="Helical" evidence="8">
    <location>
        <begin position="400"/>
        <end position="421"/>
    </location>
</feature>
<feature type="transmembrane region" description="Helical" evidence="8">
    <location>
        <begin position="129"/>
        <end position="146"/>
    </location>
</feature>
<evidence type="ECO:0000256" key="3">
    <source>
        <dbReference type="ARBA" id="ARBA00022676"/>
    </source>
</evidence>
<feature type="transmembrane region" description="Helical" evidence="8">
    <location>
        <begin position="221"/>
        <end position="242"/>
    </location>
</feature>
<sequence length="585" mass="67985">MIHSDKSILRIVKHNYLFLLVFILIVALRFVWLDRFPPGMQHDEVEYALSSKTYELFGTDLSGSSFPLSLFKTNTLGRISPIPPLVLAPLWKIIPLTMQTIRIMYVSLNILTSLAFGWFLLTLFKNKKIVFLGIILFLLNPWSLFLSRLAIDVAFSLLFYLVGITFLLQTYKHKYFLSFVFFMLGFFSYNGAKLLLFPIVSIILLYEFYSSGCKKKNIVSSLKYLILIFGVIVSFVLVSKALPNSILNSRSNEIVFLNNDFLSQNVDQLRNQIVHTPFTNIVVNKITFTIRFFVQNYFLAFSPQQLFFVGEFFRYHGYFYLLDLPFLLLGVLFLYKTDKKISLLLIIIALLSPIATASSLSGISILNRSFLLLPIFLAWIAYGIHYSYQLLIRNISKTLATVLLGIPYLFLFSNLLFTYFIQLPIHEHGFYQVSSRVLAKYLLLEKDHAKKIIVTSNEPRQIYLESIFFSTPEKQRELLKEKQTYKIKSAYSLENISFILGCPNEFNENYIYVISKDYSDCIPPNKVNYLIIDQLDAGHDYQIAGGKLCNEYSLTRWRNSHFISDYSIEQMQEKEFCERWIANNK</sequence>
<dbReference type="Proteomes" id="UP000228503">
    <property type="component" value="Unassembled WGS sequence"/>
</dbReference>
<feature type="transmembrane region" description="Helical" evidence="8">
    <location>
        <begin position="153"/>
        <end position="171"/>
    </location>
</feature>
<dbReference type="GO" id="GO:0009103">
    <property type="term" value="P:lipopolysaccharide biosynthetic process"/>
    <property type="evidence" value="ECO:0007669"/>
    <property type="project" value="UniProtKB-ARBA"/>
</dbReference>
<name>A0A2M7TYP2_9BACT</name>
<feature type="transmembrane region" description="Helical" evidence="8">
    <location>
        <begin position="342"/>
        <end position="363"/>
    </location>
</feature>
<keyword evidence="4" id="KW-0808">Transferase</keyword>
<dbReference type="AlphaFoldDB" id="A0A2M7TYP2"/>
<evidence type="ECO:0000313" key="10">
    <source>
        <dbReference type="Proteomes" id="UP000228503"/>
    </source>
</evidence>
<evidence type="ECO:0000256" key="4">
    <source>
        <dbReference type="ARBA" id="ARBA00022679"/>
    </source>
</evidence>
<dbReference type="InterPro" id="IPR050297">
    <property type="entry name" value="LipidA_mod_glycosyltrf_83"/>
</dbReference>
<protein>
    <recommendedName>
        <fullName evidence="11">Glycosyltransferase RgtA/B/C/D-like domain-containing protein</fullName>
    </recommendedName>
</protein>
<dbReference type="GO" id="GO:0016763">
    <property type="term" value="F:pentosyltransferase activity"/>
    <property type="evidence" value="ECO:0007669"/>
    <property type="project" value="TreeGrafter"/>
</dbReference>
<keyword evidence="3" id="KW-0328">Glycosyltransferase</keyword>
<dbReference type="PANTHER" id="PTHR33908:SF11">
    <property type="entry name" value="MEMBRANE PROTEIN"/>
    <property type="match status" value="1"/>
</dbReference>
<proteinExistence type="predicted"/>
<evidence type="ECO:0000313" key="9">
    <source>
        <dbReference type="EMBL" id="PIZ62929.1"/>
    </source>
</evidence>
<keyword evidence="6 8" id="KW-1133">Transmembrane helix</keyword>
<dbReference type="EMBL" id="PFOB01000040">
    <property type="protein sequence ID" value="PIZ62929.1"/>
    <property type="molecule type" value="Genomic_DNA"/>
</dbReference>
<feature type="transmembrane region" description="Helical" evidence="8">
    <location>
        <begin position="16"/>
        <end position="33"/>
    </location>
</feature>
<evidence type="ECO:0000256" key="1">
    <source>
        <dbReference type="ARBA" id="ARBA00004651"/>
    </source>
</evidence>
<feature type="transmembrane region" description="Helical" evidence="8">
    <location>
        <begin position="369"/>
        <end position="388"/>
    </location>
</feature>
<dbReference type="PANTHER" id="PTHR33908">
    <property type="entry name" value="MANNOSYLTRANSFERASE YKCB-RELATED"/>
    <property type="match status" value="1"/>
</dbReference>
<evidence type="ECO:0000256" key="8">
    <source>
        <dbReference type="SAM" id="Phobius"/>
    </source>
</evidence>
<accession>A0A2M7TYP2</accession>
<comment type="subcellular location">
    <subcellularLocation>
        <location evidence="1">Cell membrane</location>
        <topology evidence="1">Multi-pass membrane protein</topology>
    </subcellularLocation>
</comment>
<feature type="transmembrane region" description="Helical" evidence="8">
    <location>
        <begin position="191"/>
        <end position="209"/>
    </location>
</feature>
<evidence type="ECO:0000256" key="2">
    <source>
        <dbReference type="ARBA" id="ARBA00022475"/>
    </source>
</evidence>
<evidence type="ECO:0000256" key="7">
    <source>
        <dbReference type="ARBA" id="ARBA00023136"/>
    </source>
</evidence>
<reference evidence="10" key="1">
    <citation type="submission" date="2017-09" db="EMBL/GenBank/DDBJ databases">
        <title>Depth-based differentiation of microbial function through sediment-hosted aquifers and enrichment of novel symbionts in the deep terrestrial subsurface.</title>
        <authorList>
            <person name="Probst A.J."/>
            <person name="Ladd B."/>
            <person name="Jarett J.K."/>
            <person name="Geller-Mcgrath D.E."/>
            <person name="Sieber C.M.K."/>
            <person name="Emerson J.B."/>
            <person name="Anantharaman K."/>
            <person name="Thomas B.C."/>
            <person name="Malmstrom R."/>
            <person name="Stieglmeier M."/>
            <person name="Klingl A."/>
            <person name="Woyke T."/>
            <person name="Ryan C.M."/>
            <person name="Banfield J.F."/>
        </authorList>
    </citation>
    <scope>NUCLEOTIDE SEQUENCE [LARGE SCALE GENOMIC DNA]</scope>
</reference>
<keyword evidence="5 8" id="KW-0812">Transmembrane</keyword>
<feature type="transmembrane region" description="Helical" evidence="8">
    <location>
        <begin position="103"/>
        <end position="123"/>
    </location>
</feature>
<evidence type="ECO:0000256" key="6">
    <source>
        <dbReference type="ARBA" id="ARBA00022989"/>
    </source>
</evidence>
<evidence type="ECO:0000256" key="5">
    <source>
        <dbReference type="ARBA" id="ARBA00022692"/>
    </source>
</evidence>
<evidence type="ECO:0008006" key="11">
    <source>
        <dbReference type="Google" id="ProtNLM"/>
    </source>
</evidence>
<keyword evidence="7 8" id="KW-0472">Membrane</keyword>
<feature type="transmembrane region" description="Helical" evidence="8">
    <location>
        <begin position="317"/>
        <end position="335"/>
    </location>
</feature>
<keyword evidence="2" id="KW-1003">Cell membrane</keyword>
<gene>
    <name evidence="9" type="ORF">COY16_03225</name>
</gene>
<organism evidence="9 10">
    <name type="scientific">Candidatus Roizmanbacteria bacterium CG_4_10_14_0_2_um_filter_39_13</name>
    <dbReference type="NCBI Taxonomy" id="1974825"/>
    <lineage>
        <taxon>Bacteria</taxon>
        <taxon>Candidatus Roizmaniibacteriota</taxon>
    </lineage>
</organism>